<feature type="non-terminal residue" evidence="1">
    <location>
        <position position="66"/>
    </location>
</feature>
<protein>
    <submittedName>
        <fullName evidence="1">Uncharacterized protein</fullName>
    </submittedName>
</protein>
<proteinExistence type="predicted"/>
<keyword evidence="2" id="KW-1185">Reference proteome</keyword>
<name>A0A392SB79_9FABA</name>
<evidence type="ECO:0000313" key="2">
    <source>
        <dbReference type="Proteomes" id="UP000265520"/>
    </source>
</evidence>
<organism evidence="1 2">
    <name type="scientific">Trifolium medium</name>
    <dbReference type="NCBI Taxonomy" id="97028"/>
    <lineage>
        <taxon>Eukaryota</taxon>
        <taxon>Viridiplantae</taxon>
        <taxon>Streptophyta</taxon>
        <taxon>Embryophyta</taxon>
        <taxon>Tracheophyta</taxon>
        <taxon>Spermatophyta</taxon>
        <taxon>Magnoliopsida</taxon>
        <taxon>eudicotyledons</taxon>
        <taxon>Gunneridae</taxon>
        <taxon>Pentapetalae</taxon>
        <taxon>rosids</taxon>
        <taxon>fabids</taxon>
        <taxon>Fabales</taxon>
        <taxon>Fabaceae</taxon>
        <taxon>Papilionoideae</taxon>
        <taxon>50 kb inversion clade</taxon>
        <taxon>NPAAA clade</taxon>
        <taxon>Hologalegina</taxon>
        <taxon>IRL clade</taxon>
        <taxon>Trifolieae</taxon>
        <taxon>Trifolium</taxon>
    </lineage>
</organism>
<comment type="caution">
    <text evidence="1">The sequence shown here is derived from an EMBL/GenBank/DDBJ whole genome shotgun (WGS) entry which is preliminary data.</text>
</comment>
<dbReference type="Proteomes" id="UP000265520">
    <property type="component" value="Unassembled WGS sequence"/>
</dbReference>
<accession>A0A392SB79</accession>
<evidence type="ECO:0000313" key="1">
    <source>
        <dbReference type="EMBL" id="MCI45444.1"/>
    </source>
</evidence>
<dbReference type="AlphaFoldDB" id="A0A392SB79"/>
<reference evidence="1 2" key="1">
    <citation type="journal article" date="2018" name="Front. Plant Sci.">
        <title>Red Clover (Trifolium pratense) and Zigzag Clover (T. medium) - A Picture of Genomic Similarities and Differences.</title>
        <authorList>
            <person name="Dluhosova J."/>
            <person name="Istvanek J."/>
            <person name="Nedelnik J."/>
            <person name="Repkova J."/>
        </authorList>
    </citation>
    <scope>NUCLEOTIDE SEQUENCE [LARGE SCALE GENOMIC DNA]</scope>
    <source>
        <strain evidence="2">cv. 10/8</strain>
        <tissue evidence="1">Leaf</tissue>
    </source>
</reference>
<sequence>MERETSSSVGTLILDRPFMRTTRAKIDVYAGTLSMAFGQRVIRFNLFDSMKHPHEEHSIFVLELFD</sequence>
<dbReference type="EMBL" id="LXQA010344230">
    <property type="protein sequence ID" value="MCI45444.1"/>
    <property type="molecule type" value="Genomic_DNA"/>
</dbReference>